<evidence type="ECO:0000313" key="2">
    <source>
        <dbReference type="Proteomes" id="UP000234935"/>
    </source>
</evidence>
<gene>
    <name evidence="1" type="ORF">CGZ88_0719</name>
</gene>
<reference evidence="1 2" key="1">
    <citation type="submission" date="2017-07" db="EMBL/GenBank/DDBJ databases">
        <title>Bifidobacterium novel species.</title>
        <authorList>
            <person name="Lugli G.A."/>
            <person name="Milani C."/>
            <person name="Duranti S."/>
            <person name="Mangifesta M."/>
        </authorList>
    </citation>
    <scope>NUCLEOTIDE SEQUENCE [LARGE SCALE GENOMIC DNA]</scope>
    <source>
        <strain evidence="2">Goo31D</strain>
    </source>
</reference>
<organism evidence="1 2">
    <name type="scientific">Bifidobacterium anseris</name>
    <dbReference type="NCBI Taxonomy" id="2020963"/>
    <lineage>
        <taxon>Bacteria</taxon>
        <taxon>Bacillati</taxon>
        <taxon>Actinomycetota</taxon>
        <taxon>Actinomycetes</taxon>
        <taxon>Bifidobacteriales</taxon>
        <taxon>Bifidobacteriaceae</taxon>
        <taxon>Bifidobacterium</taxon>
    </lineage>
</organism>
<keyword evidence="2" id="KW-1185">Reference proteome</keyword>
<dbReference type="AlphaFoldDB" id="A0A2N5J2X6"/>
<evidence type="ECO:0000313" key="1">
    <source>
        <dbReference type="EMBL" id="PLS28557.1"/>
    </source>
</evidence>
<dbReference type="Proteomes" id="UP000234935">
    <property type="component" value="Unassembled WGS sequence"/>
</dbReference>
<proteinExistence type="predicted"/>
<accession>A0A2N5J2X6</accession>
<sequence length="77" mass="8678">MVSSPMNQRIVKSKRWILIGGQFIEYGDMFLMPLFGVLLQIIQHDTPMTVNLNVRNIAVFKQPLQCSSGEPRKSAAS</sequence>
<dbReference type="EMBL" id="NMYC01000001">
    <property type="protein sequence ID" value="PLS28557.1"/>
    <property type="molecule type" value="Genomic_DNA"/>
</dbReference>
<name>A0A2N5J2X6_9BIFI</name>
<protein>
    <submittedName>
        <fullName evidence="1">Uncharacterized protein</fullName>
    </submittedName>
</protein>
<comment type="caution">
    <text evidence="1">The sequence shown here is derived from an EMBL/GenBank/DDBJ whole genome shotgun (WGS) entry which is preliminary data.</text>
</comment>